<evidence type="ECO:0000313" key="2">
    <source>
        <dbReference type="EMBL" id="MBB4661218.1"/>
    </source>
</evidence>
<sequence length="220" mass="22551">MTELLLPRLKQEIEARLAELRPLIAEIEQLEAAKAALLAGADASAVARRPKPARRAAGAGGARSASAAGGGRAKRQPARDDGERAPRGANRDAILAIVEERPGVSVAEIASVTKIAKPTVATTVSKLKREGVLADEAGGVKLASRQALTLSGPAEVPATAEKAEKAEKPAKADKARKAKAEKGREAEPAKAETAEPPARDEGLSDAEWAEAAPASGDGDA</sequence>
<keyword evidence="3" id="KW-1185">Reference proteome</keyword>
<dbReference type="RefSeq" id="WP_183339205.1">
    <property type="nucleotide sequence ID" value="NZ_JACHNU010000001.1"/>
</dbReference>
<dbReference type="SUPFAM" id="SSF46785">
    <property type="entry name" value="Winged helix' DNA-binding domain"/>
    <property type="match status" value="1"/>
</dbReference>
<comment type="caution">
    <text evidence="2">The sequence shown here is derived from an EMBL/GenBank/DDBJ whole genome shotgun (WGS) entry which is preliminary data.</text>
</comment>
<evidence type="ECO:0000256" key="1">
    <source>
        <dbReference type="SAM" id="MobiDB-lite"/>
    </source>
</evidence>
<dbReference type="Proteomes" id="UP000585272">
    <property type="component" value="Unassembled WGS sequence"/>
</dbReference>
<protein>
    <submittedName>
        <fullName evidence="2">DNA-binding transcriptional ArsR family regulator</fullName>
    </submittedName>
</protein>
<organism evidence="2 3">
    <name type="scientific">Conexibacter arvalis</name>
    <dbReference type="NCBI Taxonomy" id="912552"/>
    <lineage>
        <taxon>Bacteria</taxon>
        <taxon>Bacillati</taxon>
        <taxon>Actinomycetota</taxon>
        <taxon>Thermoleophilia</taxon>
        <taxon>Solirubrobacterales</taxon>
        <taxon>Conexibacteraceae</taxon>
        <taxon>Conexibacter</taxon>
    </lineage>
</organism>
<feature type="compositionally biased region" description="Basic and acidic residues" evidence="1">
    <location>
        <begin position="161"/>
        <end position="202"/>
    </location>
</feature>
<proteinExistence type="predicted"/>
<reference evidence="2 3" key="1">
    <citation type="submission" date="2020-08" db="EMBL/GenBank/DDBJ databases">
        <title>Genomic Encyclopedia of Archaeal and Bacterial Type Strains, Phase II (KMG-II): from individual species to whole genera.</title>
        <authorList>
            <person name="Goeker M."/>
        </authorList>
    </citation>
    <scope>NUCLEOTIDE SEQUENCE [LARGE SCALE GENOMIC DNA]</scope>
    <source>
        <strain evidence="2 3">DSM 23288</strain>
    </source>
</reference>
<dbReference type="Pfam" id="PF13412">
    <property type="entry name" value="HTH_24"/>
    <property type="match status" value="1"/>
</dbReference>
<dbReference type="GO" id="GO:0003677">
    <property type="term" value="F:DNA binding"/>
    <property type="evidence" value="ECO:0007669"/>
    <property type="project" value="UniProtKB-KW"/>
</dbReference>
<keyword evidence="2" id="KW-0238">DNA-binding</keyword>
<feature type="compositionally biased region" description="Basic and acidic residues" evidence="1">
    <location>
        <begin position="77"/>
        <end position="89"/>
    </location>
</feature>
<feature type="region of interest" description="Disordered" evidence="1">
    <location>
        <begin position="41"/>
        <end position="89"/>
    </location>
</feature>
<dbReference type="InterPro" id="IPR036388">
    <property type="entry name" value="WH-like_DNA-bd_sf"/>
</dbReference>
<gene>
    <name evidence="2" type="ORF">BDZ31_000791</name>
</gene>
<dbReference type="AlphaFoldDB" id="A0A840IAW4"/>
<dbReference type="InterPro" id="IPR036390">
    <property type="entry name" value="WH_DNA-bd_sf"/>
</dbReference>
<name>A0A840IAW4_9ACTN</name>
<accession>A0A840IAW4</accession>
<dbReference type="EMBL" id="JACHNU010000001">
    <property type="protein sequence ID" value="MBB4661218.1"/>
    <property type="molecule type" value="Genomic_DNA"/>
</dbReference>
<evidence type="ECO:0000313" key="3">
    <source>
        <dbReference type="Proteomes" id="UP000585272"/>
    </source>
</evidence>
<dbReference type="Gene3D" id="1.10.10.10">
    <property type="entry name" value="Winged helix-like DNA-binding domain superfamily/Winged helix DNA-binding domain"/>
    <property type="match status" value="1"/>
</dbReference>
<feature type="region of interest" description="Disordered" evidence="1">
    <location>
        <begin position="146"/>
        <end position="220"/>
    </location>
</feature>